<keyword evidence="7" id="KW-1185">Reference proteome</keyword>
<evidence type="ECO:0000313" key="4">
    <source>
        <dbReference type="EMBL" id="GIG32968.1"/>
    </source>
</evidence>
<reference evidence="4 7" key="2">
    <citation type="submission" date="2021-01" db="EMBL/GenBank/DDBJ databases">
        <title>Whole genome shotgun sequence of Cellulomonas oligotrophica NBRC 109435.</title>
        <authorList>
            <person name="Komaki H."/>
            <person name="Tamura T."/>
        </authorList>
    </citation>
    <scope>NUCLEOTIDE SEQUENCE [LARGE SCALE GENOMIC DNA]</scope>
    <source>
        <strain evidence="4 7">NBRC 109435</strain>
    </source>
</reference>
<dbReference type="EMBL" id="JACCBK010000001">
    <property type="protein sequence ID" value="NYD87826.1"/>
    <property type="molecule type" value="Genomic_DNA"/>
</dbReference>
<sequence length="226" mass="23447">MTRVALAGHDLRLSFGPTPVLRGVDVSLAAGEVVAVMGPSGSGKSTLLHVLAGLLRPDAGAVELDGQRIDDRSDAVRSDLRLRRLGFVFQFGDLVPELTVVENVELPLRLTGVARGPARARALEALDGLGVADVGGKRLSEVSGGQAQRAAVARALVHRPAVVLADEPTGALDTVTGELVLEALVTAATTTGTAVLLVTHEPRVASWAGREIQIRDGRVAGTVPSR</sequence>
<dbReference type="GO" id="GO:0005524">
    <property type="term" value="F:ATP binding"/>
    <property type="evidence" value="ECO:0007669"/>
    <property type="project" value="UniProtKB-KW"/>
</dbReference>
<dbReference type="GO" id="GO:0022857">
    <property type="term" value="F:transmembrane transporter activity"/>
    <property type="evidence" value="ECO:0007669"/>
    <property type="project" value="TreeGrafter"/>
</dbReference>
<dbReference type="InterPro" id="IPR017871">
    <property type="entry name" value="ABC_transporter-like_CS"/>
</dbReference>
<dbReference type="Gene3D" id="3.40.50.300">
    <property type="entry name" value="P-loop containing nucleotide triphosphate hydrolases"/>
    <property type="match status" value="1"/>
</dbReference>
<reference evidence="5 6" key="1">
    <citation type="submission" date="2020-07" db="EMBL/GenBank/DDBJ databases">
        <title>Sequencing the genomes of 1000 actinobacteria strains.</title>
        <authorList>
            <person name="Klenk H.-P."/>
        </authorList>
    </citation>
    <scope>NUCLEOTIDE SEQUENCE [LARGE SCALE GENOMIC DNA]</scope>
    <source>
        <strain evidence="5 6">DSM 24482</strain>
    </source>
</reference>
<evidence type="ECO:0000256" key="2">
    <source>
        <dbReference type="ARBA" id="ARBA00022840"/>
    </source>
</evidence>
<dbReference type="Proteomes" id="UP000577956">
    <property type="component" value="Unassembled WGS sequence"/>
</dbReference>
<gene>
    <name evidence="5" type="ORF">BKA21_003375</name>
    <name evidence="4" type="ORF">Col01nite_21270</name>
</gene>
<evidence type="ECO:0000313" key="5">
    <source>
        <dbReference type="EMBL" id="NYD87826.1"/>
    </source>
</evidence>
<protein>
    <submittedName>
        <fullName evidence="4">ABC transporter ATP-binding protein</fullName>
    </submittedName>
    <submittedName>
        <fullName evidence="5">Putative ABC transport system ATP-binding protein</fullName>
    </submittedName>
</protein>
<feature type="domain" description="ABC transporter" evidence="3">
    <location>
        <begin position="6"/>
        <end position="223"/>
    </location>
</feature>
<dbReference type="GO" id="GO:0005886">
    <property type="term" value="C:plasma membrane"/>
    <property type="evidence" value="ECO:0007669"/>
    <property type="project" value="TreeGrafter"/>
</dbReference>
<dbReference type="InterPro" id="IPR003439">
    <property type="entry name" value="ABC_transporter-like_ATP-bd"/>
</dbReference>
<dbReference type="InterPro" id="IPR015854">
    <property type="entry name" value="ABC_transpr_LolD-like"/>
</dbReference>
<evidence type="ECO:0000313" key="6">
    <source>
        <dbReference type="Proteomes" id="UP000577956"/>
    </source>
</evidence>
<comment type="caution">
    <text evidence="5">The sequence shown here is derived from an EMBL/GenBank/DDBJ whole genome shotgun (WGS) entry which is preliminary data.</text>
</comment>
<dbReference type="PROSITE" id="PS00211">
    <property type="entry name" value="ABC_TRANSPORTER_1"/>
    <property type="match status" value="1"/>
</dbReference>
<name>A0A7Y9FKP0_9CELL</name>
<dbReference type="EMBL" id="BONN01000005">
    <property type="protein sequence ID" value="GIG32968.1"/>
    <property type="molecule type" value="Genomic_DNA"/>
</dbReference>
<dbReference type="GO" id="GO:0016887">
    <property type="term" value="F:ATP hydrolysis activity"/>
    <property type="evidence" value="ECO:0007669"/>
    <property type="project" value="InterPro"/>
</dbReference>
<accession>A0A7Y9FKP0</accession>
<dbReference type="SMART" id="SM00382">
    <property type="entry name" value="AAA"/>
    <property type="match status" value="1"/>
</dbReference>
<dbReference type="Proteomes" id="UP000618382">
    <property type="component" value="Unassembled WGS sequence"/>
</dbReference>
<keyword evidence="1" id="KW-0547">Nucleotide-binding</keyword>
<evidence type="ECO:0000259" key="3">
    <source>
        <dbReference type="PROSITE" id="PS50893"/>
    </source>
</evidence>
<dbReference type="RefSeq" id="WP_140460141.1">
    <property type="nucleotide sequence ID" value="NZ_BAABFI010000010.1"/>
</dbReference>
<keyword evidence="2 5" id="KW-0067">ATP-binding</keyword>
<dbReference type="InterPro" id="IPR003593">
    <property type="entry name" value="AAA+_ATPase"/>
</dbReference>
<dbReference type="InterPro" id="IPR027417">
    <property type="entry name" value="P-loop_NTPase"/>
</dbReference>
<organism evidence="5 6">
    <name type="scientific">Cellulomonas oligotrophica</name>
    <dbReference type="NCBI Taxonomy" id="931536"/>
    <lineage>
        <taxon>Bacteria</taxon>
        <taxon>Bacillati</taxon>
        <taxon>Actinomycetota</taxon>
        <taxon>Actinomycetes</taxon>
        <taxon>Micrococcales</taxon>
        <taxon>Cellulomonadaceae</taxon>
        <taxon>Cellulomonas</taxon>
    </lineage>
</organism>
<evidence type="ECO:0000313" key="7">
    <source>
        <dbReference type="Proteomes" id="UP000618382"/>
    </source>
</evidence>
<dbReference type="Pfam" id="PF00005">
    <property type="entry name" value="ABC_tran"/>
    <property type="match status" value="1"/>
</dbReference>
<proteinExistence type="predicted"/>
<dbReference type="PANTHER" id="PTHR24220:SF685">
    <property type="entry name" value="ABC TRANSPORTER RELATED"/>
    <property type="match status" value="1"/>
</dbReference>
<dbReference type="AlphaFoldDB" id="A0A7Y9FKP0"/>
<dbReference type="PANTHER" id="PTHR24220">
    <property type="entry name" value="IMPORT ATP-BINDING PROTEIN"/>
    <property type="match status" value="1"/>
</dbReference>
<evidence type="ECO:0000256" key="1">
    <source>
        <dbReference type="ARBA" id="ARBA00022741"/>
    </source>
</evidence>
<dbReference type="SUPFAM" id="SSF52540">
    <property type="entry name" value="P-loop containing nucleoside triphosphate hydrolases"/>
    <property type="match status" value="1"/>
</dbReference>
<dbReference type="PROSITE" id="PS50893">
    <property type="entry name" value="ABC_TRANSPORTER_2"/>
    <property type="match status" value="1"/>
</dbReference>